<keyword evidence="3 4" id="KW-1278">Translocase</keyword>
<organism evidence="7">
    <name type="scientific">Schlesneria paludicola</name>
    <dbReference type="NCBI Taxonomy" id="360056"/>
    <lineage>
        <taxon>Bacteria</taxon>
        <taxon>Pseudomonadati</taxon>
        <taxon>Planctomycetota</taxon>
        <taxon>Planctomycetia</taxon>
        <taxon>Planctomycetales</taxon>
        <taxon>Planctomycetaceae</taxon>
        <taxon>Schlesneria</taxon>
    </lineage>
</organism>
<keyword evidence="3" id="KW-0472">Membrane</keyword>
<comment type="catalytic activity">
    <reaction evidence="3 5">
        <text>a quinone + NADH + 5 H(+)(in) = a quinol + NAD(+) + 4 H(+)(out)</text>
        <dbReference type="Rhea" id="RHEA:57888"/>
        <dbReference type="ChEBI" id="CHEBI:15378"/>
        <dbReference type="ChEBI" id="CHEBI:24646"/>
        <dbReference type="ChEBI" id="CHEBI:57540"/>
        <dbReference type="ChEBI" id="CHEBI:57945"/>
        <dbReference type="ChEBI" id="CHEBI:132124"/>
    </reaction>
</comment>
<evidence type="ECO:0000313" key="7">
    <source>
        <dbReference type="EMBL" id="HEN15091.1"/>
    </source>
</evidence>
<evidence type="ECO:0000256" key="2">
    <source>
        <dbReference type="ARBA" id="ARBA00022448"/>
    </source>
</evidence>
<comment type="subcellular location">
    <subcellularLocation>
        <location evidence="3">Cell membrane</location>
        <topology evidence="3">Peripheral membrane protein</topology>
        <orientation evidence="3">Cytoplasmic side</orientation>
    </subcellularLocation>
</comment>
<accession>A0A7C2NWP8</accession>
<evidence type="ECO:0000256" key="5">
    <source>
        <dbReference type="RuleBase" id="RU003582"/>
    </source>
</evidence>
<comment type="similarity">
    <text evidence="1 3 4">Belongs to the complex I 30 kDa subunit family.</text>
</comment>
<evidence type="ECO:0000259" key="6">
    <source>
        <dbReference type="Pfam" id="PF00329"/>
    </source>
</evidence>
<dbReference type="GO" id="GO:0005886">
    <property type="term" value="C:plasma membrane"/>
    <property type="evidence" value="ECO:0007669"/>
    <property type="project" value="UniProtKB-SubCell"/>
</dbReference>
<dbReference type="AlphaFoldDB" id="A0A7C2NWP8"/>
<keyword evidence="3 5" id="KW-0874">Quinone</keyword>
<dbReference type="SUPFAM" id="SSF143243">
    <property type="entry name" value="Nqo5-like"/>
    <property type="match status" value="1"/>
</dbReference>
<sequence length="175" mass="20251">MQVGEIHQLLVDRFGSEKITGLKTDTKDPWIEVAPAAIHEVCEFLHDDPRTALDGLCDLCGVDCLETDPKKKNPVEPHVEVVYHLYSYTHRHSCKLKVKLPRWRNGEKGQPPQLPSVSGVWDVANWHEREAYDLVGIEFLDHPNLRRILCPEDWEGHPLRKDYEFPLEYHGIRGK</sequence>
<dbReference type="GO" id="GO:0050136">
    <property type="term" value="F:NADH dehydrogenase (quinone) (non-electrogenic) activity"/>
    <property type="evidence" value="ECO:0007669"/>
    <property type="project" value="UniProtKB-UniRule"/>
</dbReference>
<evidence type="ECO:0000256" key="4">
    <source>
        <dbReference type="RuleBase" id="RU003456"/>
    </source>
</evidence>
<dbReference type="EMBL" id="DSOK01000186">
    <property type="protein sequence ID" value="HEN15091.1"/>
    <property type="molecule type" value="Genomic_DNA"/>
</dbReference>
<keyword evidence="3 4" id="KW-0520">NAD</keyword>
<dbReference type="InterPro" id="IPR037232">
    <property type="entry name" value="NADH_quin_OxRdtase_su_C/D-like"/>
</dbReference>
<comment type="subunit">
    <text evidence="3">NDH-1 is composed of 14 different subunits. Subunits NuoB, C, D, E, F, and G constitute the peripheral sector of the complex.</text>
</comment>
<dbReference type="EC" id="7.1.1.-" evidence="3"/>
<name>A0A7C2NWP8_9PLAN</name>
<keyword evidence="3" id="KW-1003">Cell membrane</keyword>
<evidence type="ECO:0000256" key="1">
    <source>
        <dbReference type="ARBA" id="ARBA00007569"/>
    </source>
</evidence>
<dbReference type="HAMAP" id="MF_01357">
    <property type="entry name" value="NDH1_NuoC"/>
    <property type="match status" value="1"/>
</dbReference>
<dbReference type="NCBIfam" id="TIGR01961">
    <property type="entry name" value="NuoC_fam"/>
    <property type="match status" value="1"/>
</dbReference>
<dbReference type="PROSITE" id="PS00542">
    <property type="entry name" value="COMPLEX1_30K"/>
    <property type="match status" value="1"/>
</dbReference>
<gene>
    <name evidence="3" type="primary">nuoC</name>
    <name evidence="7" type="ORF">ENQ76_06435</name>
</gene>
<dbReference type="Pfam" id="PF00329">
    <property type="entry name" value="Complex1_30kDa"/>
    <property type="match status" value="1"/>
</dbReference>
<protein>
    <recommendedName>
        <fullName evidence="3">NADH-quinone oxidoreductase subunit C</fullName>
        <ecNumber evidence="3">7.1.1.-</ecNumber>
    </recommendedName>
    <alternativeName>
        <fullName evidence="3">NADH dehydrogenase I subunit C</fullName>
    </alternativeName>
    <alternativeName>
        <fullName evidence="3">NDH-1 subunit C</fullName>
    </alternativeName>
</protein>
<dbReference type="InterPro" id="IPR001268">
    <property type="entry name" value="NADH_UbQ_OxRdtase_30kDa_su"/>
</dbReference>
<proteinExistence type="inferred from homology"/>
<dbReference type="InterPro" id="IPR020396">
    <property type="entry name" value="NADH_UbQ_OxRdtase_CS"/>
</dbReference>
<dbReference type="InterPro" id="IPR010218">
    <property type="entry name" value="NADH_DH_suC"/>
</dbReference>
<dbReference type="GO" id="GO:0048038">
    <property type="term" value="F:quinone binding"/>
    <property type="evidence" value="ECO:0007669"/>
    <property type="project" value="UniProtKB-KW"/>
</dbReference>
<dbReference type="PANTHER" id="PTHR10884:SF14">
    <property type="entry name" value="NADH DEHYDROGENASE [UBIQUINONE] IRON-SULFUR PROTEIN 3, MITOCHONDRIAL"/>
    <property type="match status" value="1"/>
</dbReference>
<reference evidence="7" key="1">
    <citation type="journal article" date="2020" name="mSystems">
        <title>Genome- and Community-Level Interaction Insights into Carbon Utilization and Element Cycling Functions of Hydrothermarchaeota in Hydrothermal Sediment.</title>
        <authorList>
            <person name="Zhou Z."/>
            <person name="Liu Y."/>
            <person name="Xu W."/>
            <person name="Pan J."/>
            <person name="Luo Z.H."/>
            <person name="Li M."/>
        </authorList>
    </citation>
    <scope>NUCLEOTIDE SEQUENCE [LARGE SCALE GENOMIC DNA]</scope>
    <source>
        <strain evidence="7">SpSt-339</strain>
    </source>
</reference>
<keyword evidence="3" id="KW-0830">Ubiquinone</keyword>
<feature type="domain" description="NADH:ubiquinone oxidoreductase 30kDa subunit" evidence="6">
    <location>
        <begin position="31"/>
        <end position="165"/>
    </location>
</feature>
<evidence type="ECO:0000256" key="3">
    <source>
        <dbReference type="HAMAP-Rule" id="MF_01357"/>
    </source>
</evidence>
<dbReference type="PANTHER" id="PTHR10884">
    <property type="entry name" value="NADH DEHYDROGENASE UBIQUINONE IRON-SULFUR PROTEIN 3"/>
    <property type="match status" value="1"/>
</dbReference>
<comment type="function">
    <text evidence="3">NDH-1 shuttles electrons from NADH, via FMN and iron-sulfur (Fe-S) centers, to quinones in the respiratory chain. The immediate electron acceptor for the enzyme in this species is believed to be ubiquinone. Couples the redox reaction to proton translocation (for every two electrons transferred, four hydrogen ions are translocated across the cytoplasmic membrane), and thus conserves the redox energy in a proton gradient.</text>
</comment>
<comment type="caution">
    <text evidence="7">The sequence shown here is derived from an EMBL/GenBank/DDBJ whole genome shotgun (WGS) entry which is preliminary data.</text>
</comment>
<dbReference type="Gene3D" id="3.30.460.80">
    <property type="entry name" value="NADH:ubiquinone oxidoreductase, 30kDa subunit"/>
    <property type="match status" value="1"/>
</dbReference>
<keyword evidence="2 3" id="KW-0813">Transport</keyword>
<dbReference type="GO" id="GO:0008137">
    <property type="term" value="F:NADH dehydrogenase (ubiquinone) activity"/>
    <property type="evidence" value="ECO:0007669"/>
    <property type="project" value="InterPro"/>
</dbReference>